<keyword evidence="11" id="KW-0729">SH3-binding</keyword>
<evidence type="ECO:0000256" key="9">
    <source>
        <dbReference type="ARBA" id="ARBA00022949"/>
    </source>
</evidence>
<keyword evidence="9" id="KW-0965">Cell junction</keyword>
<feature type="compositionally biased region" description="Basic and acidic residues" evidence="17">
    <location>
        <begin position="345"/>
        <end position="354"/>
    </location>
</feature>
<dbReference type="Pfam" id="PF14604">
    <property type="entry name" value="SH3_9"/>
    <property type="match status" value="1"/>
</dbReference>
<dbReference type="InterPro" id="IPR021901">
    <property type="entry name" value="CAS_C"/>
</dbReference>
<feature type="compositionally biased region" description="Polar residues" evidence="17">
    <location>
        <begin position="321"/>
        <end position="343"/>
    </location>
</feature>
<evidence type="ECO:0000259" key="18">
    <source>
        <dbReference type="PROSITE" id="PS50002"/>
    </source>
</evidence>
<feature type="region of interest" description="Disordered" evidence="17">
    <location>
        <begin position="676"/>
        <end position="697"/>
    </location>
</feature>
<evidence type="ECO:0000256" key="1">
    <source>
        <dbReference type="ARBA" id="ARBA00004246"/>
    </source>
</evidence>
<feature type="compositionally biased region" description="Basic and acidic residues" evidence="17">
    <location>
        <begin position="265"/>
        <end position="291"/>
    </location>
</feature>
<keyword evidence="6" id="KW-0963">Cytoplasm</keyword>
<evidence type="ECO:0000256" key="16">
    <source>
        <dbReference type="PROSITE-ProRule" id="PRU00192"/>
    </source>
</evidence>
<dbReference type="Proteomes" id="UP001374579">
    <property type="component" value="Unassembled WGS sequence"/>
</dbReference>
<dbReference type="GO" id="GO:0005925">
    <property type="term" value="C:focal adhesion"/>
    <property type="evidence" value="ECO:0007669"/>
    <property type="project" value="UniProtKB-SubCell"/>
</dbReference>
<keyword evidence="5 16" id="KW-0728">SH3 domain</keyword>
<dbReference type="Gene3D" id="1.20.120.830">
    <property type="entry name" value="Serine-rich domain"/>
    <property type="match status" value="1"/>
</dbReference>
<sequence>MTEEAQMFLAKALYDNIAETPDELAFRRGDVITVMEQDTGGLDGWWLCSLRGRQGIAPGNRMKILSGMVDGVTKSQSTSDISQQEIAKKEWRRSLEKSPNKVVTPVKKGDVYLYSPSDRSMEDYDVPPSRYFPSSKDPSPEPGSEIYDTPTNLPAPSSVNNSFYDTPPSSKRASSERTPPGSQRASMDSLSSAASSGNRLSGDLLQHNLYQTPPSSKRVSADSGSVRLSGGERHYETPPGSKRASVERTLSDDQPTYDTPTSSEAVKKGEVSGEATYDHPNPKADSRRQSRESSGMGSSNRASAMSTASSESCLSASSSSHHLTPSRHSNAASLPDSARSSLDASLHEPYDLPPRESRALKQLSMDSGLGLYDCPGPGRNNSTSPQPPHHFAASSSQLSEYAKGDRPPLDIKRSRSLEHALDDMYDSPRNNAAKVNLKSTMSGFGSISAMNHDPNAVYDIPPQVTRDSVISARSDSSDESVRLSSCSMDSRGSGGEYAALAEGVYEELLLDLDSALELLVKLQQNVTRAVSRLLAFVSSTWRSKQSLQSHVYDIKVACMEMKKALTEFVDFAQGTLANSARLADRKLVNRLVKQVTPLQQQRKAMSASLRSLEEMKWQVALLAEPLEAGQKDDLGSVISLVKDLVPDVKKLASFIQGNSTLLFKRSSDFAAQRRGSADTHVASKPPIGPKPELAPKPIPGQGGVIIQRPRSMQQRPLPAPPVSVSERPLPLTPMEQRLRGMGLIGSLDNLSDYMNVGDDDPPRRYAVADDDDDGDRDYSDLQQEYDYVQLETCDVAAQQKSKDQQLKDQQKRDQQIKDQLSKVHDQINKAQDQQCQSQQRQDMENIREEVEPPDTPTPDTNQCSSFDQEEEEKKAETESEVKDTKPEPVHHTERMSADLGNNKHPDIDTVPTKENAAESETISYSKPQNDNDKDIPDGLPPSPESPDDLKTPVNKMNGFNIPNHPPPPPSSGGFDLNGTSLDPSDKQVLYYYSGQLETNATLLTNAIDAFFNCIENNEPPKVFISNSKFVIVTAHKLVYISDALHRSLMNCEVRNKVMLCANHVCECLKVSVAATKTAALQWPSVPAVQEMVDRVVDVSHAAHELKLVITQASAL</sequence>
<dbReference type="GO" id="GO:0016477">
    <property type="term" value="P:cell migration"/>
    <property type="evidence" value="ECO:0007669"/>
    <property type="project" value="UniProtKB-ARBA"/>
</dbReference>
<evidence type="ECO:0000313" key="19">
    <source>
        <dbReference type="EMBL" id="KAK7114728.1"/>
    </source>
</evidence>
<comment type="caution">
    <text evidence="19">The sequence shown here is derived from an EMBL/GenBank/DDBJ whole genome shotgun (WGS) entry which is preliminary data.</text>
</comment>
<evidence type="ECO:0000256" key="6">
    <source>
        <dbReference type="ARBA" id="ARBA00022490"/>
    </source>
</evidence>
<comment type="subcellular location">
    <subcellularLocation>
        <location evidence="1">Cell junction</location>
        <location evidence="1">Focal adhesion</location>
    </subcellularLocation>
    <subcellularLocation>
        <location evidence="2">Cell projection</location>
        <location evidence="2">Axon</location>
    </subcellularLocation>
    <subcellularLocation>
        <location evidence="3">Cytoplasm</location>
    </subcellularLocation>
</comment>
<dbReference type="AlphaFoldDB" id="A0AAN9BZM6"/>
<feature type="region of interest" description="Disordered" evidence="17">
    <location>
        <begin position="800"/>
        <end position="979"/>
    </location>
</feature>
<dbReference type="InterPro" id="IPR014928">
    <property type="entry name" value="Serine_rich_dom"/>
</dbReference>
<feature type="compositionally biased region" description="Polar residues" evidence="17">
    <location>
        <begin position="149"/>
        <end position="184"/>
    </location>
</feature>
<protein>
    <recommendedName>
        <fullName evidence="13">Breast cancer anti-estrogen resistance protein 1</fullName>
    </recommendedName>
    <alternativeName>
        <fullName evidence="14">CRK-associated substrate</fullName>
    </alternativeName>
    <alternativeName>
        <fullName evidence="15">p130cas</fullName>
    </alternativeName>
</protein>
<dbReference type="GO" id="GO:0030424">
    <property type="term" value="C:axon"/>
    <property type="evidence" value="ECO:0007669"/>
    <property type="project" value="UniProtKB-SubCell"/>
</dbReference>
<feature type="compositionally biased region" description="Pro residues" evidence="17">
    <location>
        <begin position="686"/>
        <end position="697"/>
    </location>
</feature>
<dbReference type="Pfam" id="PF08824">
    <property type="entry name" value="Serine_rich"/>
    <property type="match status" value="1"/>
</dbReference>
<dbReference type="SMART" id="SM00326">
    <property type="entry name" value="SH3"/>
    <property type="match status" value="1"/>
</dbReference>
<dbReference type="GO" id="GO:0007155">
    <property type="term" value="P:cell adhesion"/>
    <property type="evidence" value="ECO:0007669"/>
    <property type="project" value="UniProtKB-KW"/>
</dbReference>
<keyword evidence="20" id="KW-1185">Reference proteome</keyword>
<feature type="compositionally biased region" description="Polar residues" evidence="17">
    <location>
        <begin position="208"/>
        <end position="218"/>
    </location>
</feature>
<dbReference type="PROSITE" id="PS50002">
    <property type="entry name" value="SH3"/>
    <property type="match status" value="1"/>
</dbReference>
<dbReference type="CDD" id="cd11844">
    <property type="entry name" value="SH3_CAS"/>
    <property type="match status" value="1"/>
</dbReference>
<dbReference type="GO" id="GO:0007169">
    <property type="term" value="P:cell surface receptor protein tyrosine kinase signaling pathway"/>
    <property type="evidence" value="ECO:0007669"/>
    <property type="project" value="TreeGrafter"/>
</dbReference>
<feature type="compositionally biased region" description="Basic and acidic residues" evidence="17">
    <location>
        <begin position="871"/>
        <end position="907"/>
    </location>
</feature>
<evidence type="ECO:0000256" key="14">
    <source>
        <dbReference type="ARBA" id="ARBA00079691"/>
    </source>
</evidence>
<dbReference type="FunFam" id="1.20.120.230:FF:000001">
    <property type="entry name" value="Breast cancer anti-estrogen resistance 1"/>
    <property type="match status" value="1"/>
</dbReference>
<evidence type="ECO:0000256" key="3">
    <source>
        <dbReference type="ARBA" id="ARBA00004496"/>
    </source>
</evidence>
<dbReference type="InterPro" id="IPR036028">
    <property type="entry name" value="SH3-like_dom_sf"/>
</dbReference>
<evidence type="ECO:0000256" key="5">
    <source>
        <dbReference type="ARBA" id="ARBA00022443"/>
    </source>
</evidence>
<dbReference type="EMBL" id="JBAMIC010000001">
    <property type="protein sequence ID" value="KAK7114728.1"/>
    <property type="molecule type" value="Genomic_DNA"/>
</dbReference>
<evidence type="ECO:0000256" key="7">
    <source>
        <dbReference type="ARBA" id="ARBA00022553"/>
    </source>
</evidence>
<evidence type="ECO:0000256" key="4">
    <source>
        <dbReference type="ARBA" id="ARBA00007848"/>
    </source>
</evidence>
<reference evidence="19 20" key="1">
    <citation type="submission" date="2024-02" db="EMBL/GenBank/DDBJ databases">
        <title>Chromosome-scale genome assembly of the rough periwinkle Littorina saxatilis.</title>
        <authorList>
            <person name="De Jode A."/>
            <person name="Faria R."/>
            <person name="Formenti G."/>
            <person name="Sims Y."/>
            <person name="Smith T.P."/>
            <person name="Tracey A."/>
            <person name="Wood J.M.D."/>
            <person name="Zagrodzka Z.B."/>
            <person name="Johannesson K."/>
            <person name="Butlin R.K."/>
            <person name="Leder E.H."/>
        </authorList>
    </citation>
    <scope>NUCLEOTIDE SEQUENCE [LARGE SCALE GENOMIC DNA]</scope>
    <source>
        <strain evidence="19">Snail1</strain>
        <tissue evidence="19">Muscle</tissue>
    </source>
</reference>
<accession>A0AAN9BZM6</accession>
<feature type="compositionally biased region" description="Low complexity" evidence="17">
    <location>
        <begin position="185"/>
        <end position="196"/>
    </location>
</feature>
<evidence type="ECO:0000256" key="11">
    <source>
        <dbReference type="ARBA" id="ARBA00023036"/>
    </source>
</evidence>
<dbReference type="InterPro" id="IPR037362">
    <property type="entry name" value="CAS_fam"/>
</dbReference>
<feature type="compositionally biased region" description="Low complexity" evidence="17">
    <location>
        <begin position="302"/>
        <end position="320"/>
    </location>
</feature>
<dbReference type="PANTHER" id="PTHR10654:SF18">
    <property type="entry name" value="IP17195P"/>
    <property type="match status" value="1"/>
</dbReference>
<keyword evidence="10" id="KW-0007">Acetylation</keyword>
<feature type="region of interest" description="Disordered" evidence="17">
    <location>
        <begin position="368"/>
        <end position="410"/>
    </location>
</feature>
<proteinExistence type="inferred from homology"/>
<evidence type="ECO:0000256" key="10">
    <source>
        <dbReference type="ARBA" id="ARBA00022990"/>
    </source>
</evidence>
<dbReference type="FunFam" id="2.30.30.40:FF:000009">
    <property type="entry name" value="Breast cancer anti-estrogen resistance 1"/>
    <property type="match status" value="1"/>
</dbReference>
<dbReference type="GO" id="GO:0017124">
    <property type="term" value="F:SH3 domain binding"/>
    <property type="evidence" value="ECO:0007669"/>
    <property type="project" value="UniProtKB-KW"/>
</dbReference>
<feature type="compositionally biased region" description="Polar residues" evidence="17">
    <location>
        <begin position="918"/>
        <end position="928"/>
    </location>
</feature>
<dbReference type="InterPro" id="IPR038319">
    <property type="entry name" value="Serine_rich_sf"/>
</dbReference>
<feature type="compositionally biased region" description="Basic and acidic residues" evidence="17">
    <location>
        <begin position="800"/>
        <end position="827"/>
    </location>
</feature>
<dbReference type="Pfam" id="PF12026">
    <property type="entry name" value="CAS_C"/>
    <property type="match status" value="1"/>
</dbReference>
<dbReference type="GO" id="GO:0005886">
    <property type="term" value="C:plasma membrane"/>
    <property type="evidence" value="ECO:0007669"/>
    <property type="project" value="TreeGrafter"/>
</dbReference>
<comment type="similarity">
    <text evidence="4">Belongs to the CAS family.</text>
</comment>
<feature type="domain" description="SH3" evidence="18">
    <location>
        <begin position="5"/>
        <end position="67"/>
    </location>
</feature>
<dbReference type="GO" id="GO:0005737">
    <property type="term" value="C:cytoplasm"/>
    <property type="evidence" value="ECO:0007669"/>
    <property type="project" value="UniProtKB-SubCell"/>
</dbReference>
<organism evidence="19 20">
    <name type="scientific">Littorina saxatilis</name>
    <dbReference type="NCBI Taxonomy" id="31220"/>
    <lineage>
        <taxon>Eukaryota</taxon>
        <taxon>Metazoa</taxon>
        <taxon>Spiralia</taxon>
        <taxon>Lophotrochozoa</taxon>
        <taxon>Mollusca</taxon>
        <taxon>Gastropoda</taxon>
        <taxon>Caenogastropoda</taxon>
        <taxon>Littorinimorpha</taxon>
        <taxon>Littorinoidea</taxon>
        <taxon>Littorinidae</taxon>
        <taxon>Littorina</taxon>
    </lineage>
</organism>
<keyword evidence="12" id="KW-0966">Cell projection</keyword>
<evidence type="ECO:0000313" key="20">
    <source>
        <dbReference type="Proteomes" id="UP001374579"/>
    </source>
</evidence>
<gene>
    <name evidence="19" type="ORF">V1264_000735</name>
</gene>
<evidence type="ECO:0000256" key="8">
    <source>
        <dbReference type="ARBA" id="ARBA00022889"/>
    </source>
</evidence>
<feature type="compositionally biased region" description="Polar residues" evidence="17">
    <location>
        <begin position="292"/>
        <end position="301"/>
    </location>
</feature>
<keyword evidence="8" id="KW-0130">Cell adhesion</keyword>
<keyword evidence="7" id="KW-0597">Phosphoprotein</keyword>
<dbReference type="CDD" id="cd11564">
    <property type="entry name" value="FAT-like_CAS_C"/>
    <property type="match status" value="1"/>
</dbReference>
<dbReference type="SUPFAM" id="SSF50044">
    <property type="entry name" value="SH3-domain"/>
    <property type="match status" value="1"/>
</dbReference>
<evidence type="ECO:0000256" key="2">
    <source>
        <dbReference type="ARBA" id="ARBA00004489"/>
    </source>
</evidence>
<dbReference type="PANTHER" id="PTHR10654">
    <property type="entry name" value="CAS SCAFFOLDING PROTEIN"/>
    <property type="match status" value="1"/>
</dbReference>
<dbReference type="Gene3D" id="1.20.120.230">
    <property type="entry name" value="Alpha-catenin/vinculin-like"/>
    <property type="match status" value="1"/>
</dbReference>
<evidence type="ECO:0000256" key="12">
    <source>
        <dbReference type="ARBA" id="ARBA00023273"/>
    </source>
</evidence>
<feature type="compositionally biased region" description="Polar residues" evidence="17">
    <location>
        <begin position="252"/>
        <end position="264"/>
    </location>
</feature>
<dbReference type="InterPro" id="IPR001452">
    <property type="entry name" value="SH3_domain"/>
</dbReference>
<evidence type="ECO:0000256" key="17">
    <source>
        <dbReference type="SAM" id="MobiDB-lite"/>
    </source>
</evidence>
<evidence type="ECO:0000256" key="13">
    <source>
        <dbReference type="ARBA" id="ARBA00072413"/>
    </source>
</evidence>
<feature type="compositionally biased region" description="Low complexity" evidence="17">
    <location>
        <begin position="831"/>
        <end position="840"/>
    </location>
</feature>
<dbReference type="Gene3D" id="2.30.30.40">
    <property type="entry name" value="SH3 Domains"/>
    <property type="match status" value="1"/>
</dbReference>
<dbReference type="CDD" id="cd11549">
    <property type="entry name" value="Serine_rich_CAS"/>
    <property type="match status" value="1"/>
</dbReference>
<feature type="compositionally biased region" description="Basic and acidic residues" evidence="17">
    <location>
        <begin position="841"/>
        <end position="850"/>
    </location>
</feature>
<feature type="region of interest" description="Disordered" evidence="17">
    <location>
        <begin position="753"/>
        <end position="778"/>
    </location>
</feature>
<name>A0AAN9BZM6_9CAEN</name>
<feature type="region of interest" description="Disordered" evidence="17">
    <location>
        <begin position="112"/>
        <end position="354"/>
    </location>
</feature>
<dbReference type="FunFam" id="1.20.120.830:FF:000001">
    <property type="entry name" value="BCAR1 scaffold protein, Cas family member"/>
    <property type="match status" value="1"/>
</dbReference>
<evidence type="ECO:0000256" key="15">
    <source>
        <dbReference type="ARBA" id="ARBA00081467"/>
    </source>
</evidence>